<feature type="region of interest" description="Disordered" evidence="9">
    <location>
        <begin position="334"/>
        <end position="397"/>
    </location>
</feature>
<feature type="transmembrane region" description="Helical" evidence="10">
    <location>
        <begin position="1000"/>
        <end position="1016"/>
    </location>
</feature>
<feature type="region of interest" description="Disordered" evidence="9">
    <location>
        <begin position="89"/>
        <end position="217"/>
    </location>
</feature>
<evidence type="ECO:0000256" key="5">
    <source>
        <dbReference type="ARBA" id="ARBA00023065"/>
    </source>
</evidence>
<dbReference type="Pfam" id="PF07885">
    <property type="entry name" value="Ion_trans_2"/>
    <property type="match status" value="2"/>
</dbReference>
<keyword evidence="2 8" id="KW-0813">Transport</keyword>
<feature type="compositionally biased region" description="Low complexity" evidence="9">
    <location>
        <begin position="429"/>
        <end position="439"/>
    </location>
</feature>
<dbReference type="PRINTS" id="PR01333">
    <property type="entry name" value="2POREKCHANEL"/>
</dbReference>
<accession>A0A448ZKC5</accession>
<feature type="region of interest" description="Disordered" evidence="9">
    <location>
        <begin position="1173"/>
        <end position="1222"/>
    </location>
</feature>
<feature type="compositionally biased region" description="Low complexity" evidence="9">
    <location>
        <begin position="595"/>
        <end position="604"/>
    </location>
</feature>
<feature type="region of interest" description="Disordered" evidence="9">
    <location>
        <begin position="766"/>
        <end position="785"/>
    </location>
</feature>
<name>A0A448ZKC5_9STRA</name>
<evidence type="ECO:0000256" key="1">
    <source>
        <dbReference type="ARBA" id="ARBA00004141"/>
    </source>
</evidence>
<evidence type="ECO:0000313" key="12">
    <source>
        <dbReference type="EMBL" id="VEU42492.1"/>
    </source>
</evidence>
<feature type="compositionally biased region" description="Basic residues" evidence="9">
    <location>
        <begin position="551"/>
        <end position="566"/>
    </location>
</feature>
<feature type="transmembrane region" description="Helical" evidence="10">
    <location>
        <begin position="1394"/>
        <end position="1415"/>
    </location>
</feature>
<feature type="transmembrane region" description="Helical" evidence="10">
    <location>
        <begin position="969"/>
        <end position="988"/>
    </location>
</feature>
<evidence type="ECO:0000256" key="2">
    <source>
        <dbReference type="ARBA" id="ARBA00022448"/>
    </source>
</evidence>
<feature type="region of interest" description="Disordered" evidence="9">
    <location>
        <begin position="24"/>
        <end position="61"/>
    </location>
</feature>
<feature type="compositionally biased region" description="Polar residues" evidence="9">
    <location>
        <begin position="574"/>
        <end position="589"/>
    </location>
</feature>
<dbReference type="GO" id="GO:0022841">
    <property type="term" value="F:potassium ion leak channel activity"/>
    <property type="evidence" value="ECO:0007669"/>
    <property type="project" value="TreeGrafter"/>
</dbReference>
<feature type="compositionally biased region" description="Basic and acidic residues" evidence="9">
    <location>
        <begin position="1106"/>
        <end position="1118"/>
    </location>
</feature>
<feature type="compositionally biased region" description="Polar residues" evidence="9">
    <location>
        <begin position="202"/>
        <end position="217"/>
    </location>
</feature>
<feature type="region of interest" description="Disordered" evidence="9">
    <location>
        <begin position="1238"/>
        <end position="1284"/>
    </location>
</feature>
<feature type="compositionally biased region" description="Polar residues" evidence="9">
    <location>
        <begin position="536"/>
        <end position="550"/>
    </location>
</feature>
<feature type="region of interest" description="Disordered" evidence="9">
    <location>
        <begin position="289"/>
        <end position="315"/>
    </location>
</feature>
<feature type="region of interest" description="Disordered" evidence="9">
    <location>
        <begin position="841"/>
        <end position="886"/>
    </location>
</feature>
<dbReference type="OrthoDB" id="415460at2759"/>
<comment type="similarity">
    <text evidence="8">Belongs to the two pore domain potassium channel (TC 1.A.1.8) family.</text>
</comment>
<evidence type="ECO:0000313" key="13">
    <source>
        <dbReference type="Proteomes" id="UP000291116"/>
    </source>
</evidence>
<feature type="compositionally biased region" description="Polar residues" evidence="9">
    <location>
        <begin position="507"/>
        <end position="519"/>
    </location>
</feature>
<feature type="compositionally biased region" description="Basic and acidic residues" evidence="9">
    <location>
        <begin position="361"/>
        <end position="378"/>
    </location>
</feature>
<evidence type="ECO:0000256" key="4">
    <source>
        <dbReference type="ARBA" id="ARBA00022989"/>
    </source>
</evidence>
<evidence type="ECO:0000256" key="7">
    <source>
        <dbReference type="ARBA" id="ARBA00023303"/>
    </source>
</evidence>
<dbReference type="InterPro" id="IPR003280">
    <property type="entry name" value="2pore_dom_K_chnl"/>
</dbReference>
<evidence type="ECO:0000256" key="6">
    <source>
        <dbReference type="ARBA" id="ARBA00023136"/>
    </source>
</evidence>
<dbReference type="SUPFAM" id="SSF81324">
    <property type="entry name" value="Voltage-gated potassium channels"/>
    <property type="match status" value="2"/>
</dbReference>
<feature type="compositionally biased region" description="Polar residues" evidence="9">
    <location>
        <begin position="1568"/>
        <end position="1577"/>
    </location>
</feature>
<evidence type="ECO:0000256" key="3">
    <source>
        <dbReference type="ARBA" id="ARBA00022692"/>
    </source>
</evidence>
<dbReference type="EMBL" id="CAACVS010000446">
    <property type="protein sequence ID" value="VEU42492.1"/>
    <property type="molecule type" value="Genomic_DNA"/>
</dbReference>
<dbReference type="Proteomes" id="UP000291116">
    <property type="component" value="Unassembled WGS sequence"/>
</dbReference>
<feature type="compositionally biased region" description="Polar residues" evidence="9">
    <location>
        <begin position="605"/>
        <end position="623"/>
    </location>
</feature>
<feature type="region of interest" description="Disordered" evidence="9">
    <location>
        <begin position="426"/>
        <end position="682"/>
    </location>
</feature>
<keyword evidence="7 8" id="KW-0407">Ion channel</keyword>
<feature type="region of interest" description="Disordered" evidence="9">
    <location>
        <begin position="1104"/>
        <end position="1157"/>
    </location>
</feature>
<feature type="region of interest" description="Disordered" evidence="9">
    <location>
        <begin position="1568"/>
        <end position="1612"/>
    </location>
</feature>
<feature type="domain" description="Potassium channel" evidence="11">
    <location>
        <begin position="1345"/>
        <end position="1402"/>
    </location>
</feature>
<feature type="compositionally biased region" description="Polar residues" evidence="9">
    <location>
        <begin position="111"/>
        <end position="125"/>
    </location>
</feature>
<feature type="compositionally biased region" description="Polar residues" evidence="9">
    <location>
        <begin position="1204"/>
        <end position="1216"/>
    </location>
</feature>
<gene>
    <name evidence="12" type="ORF">PSNMU_V1.4_AUG-EV-PASAV3_0094590</name>
</gene>
<keyword evidence="4 10" id="KW-1133">Transmembrane helix</keyword>
<protein>
    <recommendedName>
        <fullName evidence="11">Potassium channel domain-containing protein</fullName>
    </recommendedName>
</protein>
<feature type="transmembrane region" description="Helical" evidence="10">
    <location>
        <begin position="1339"/>
        <end position="1357"/>
    </location>
</feature>
<evidence type="ECO:0000256" key="10">
    <source>
        <dbReference type="SAM" id="Phobius"/>
    </source>
</evidence>
<evidence type="ECO:0000259" key="11">
    <source>
        <dbReference type="Pfam" id="PF07885"/>
    </source>
</evidence>
<dbReference type="GO" id="GO:0015271">
    <property type="term" value="F:outward rectifier potassium channel activity"/>
    <property type="evidence" value="ECO:0007669"/>
    <property type="project" value="TreeGrafter"/>
</dbReference>
<sequence length="1612" mass="176969">MDGNRPFDSASDRQEGKWMQYLRQDFLLPNHTGENHTGDDGEGDDDSNSTRFFVSEASTSEADSLDNLMRLGGVDENLLLLDHPSSEEEVVFLHPRDGGDGDGPEPEDGNGSISLEHSPETTTGALPSWAPAKLLGTPPPKTLPPATGSGAEGEGTPDAPPPLPHGSVQASAATKEHQHPSFTQSNPRGDRPLPPSAAYSPDNMSLSTFDTSSPNRWNNKVELDLSLIQATSENRSKRTGPRGGARNEGIGNDPAVPAKPAESSHATNHRRNVSIVGMSTVEGNYRTQAREKRGTASASAADDHSSNSSLSASEGQVRQLGVFLDNLRLSSEGQMKESTVPGSNTSFESSVLVHGQTEVEDVLRRKTDAQSRARRDARQPQQAPVLSSRDSSGSRPLFMEYSNDSFLNTRGPTGSLLMTFSQDSADYIQQQQQQQQQQQSPAGNRMDATKSPRLSPGPPHHLPPLYSTATPSSISSGYKQQANRQRRWTGDGSESKPYNQGAPGASGSRNYTKSTIDQSSSDERAKQQQEIGLFSQFATGTNDNDGATLQSRRKKQVSYRQLRKQHIRQESGEDSSSQALPDPSHSNFFQPPLAPSLSQQSLSQHSTDVSYDSEATSTTQNSAPLPRGPIHGQEQGLPAAAGASHQQHPSGMLWLRNRSQKKTGSPSPGRPGQAGPVPLSASGHYAASFDEYQMPRPHHQHHPPPPSLHAMPLHTAPPIPWNNTMYQQPTAYYAPGNTHRRVYSEVPMLLDPRFQHDPYHLHHHQQYGHTRNRSVASPQYEQSPVVGADGTFSEPYQVFYGSAAPDVESHAVPNPQFFVDNLKPPNRNHSQSYDSLLHRASSGELSSKEVAQGGQEQDDQDLERRNSNVVEDCSSYSVSSHTSDDSIENERNIHHLHDNSCHDNRVIRHHHLDNPQAKFDRRQFLPKTSSIYGNIGGESKCPTFVCPNCNTRQRQFFTVSSAPKNNESAGLFISLGFATYVFASLYIFGLQEGWGKLDCIYFAVITLTTAGLGDLVPTSNGAKIICSIYIYFGVAFIGLLLGSYIASMLDERSYREAIANQIRACPNCTRIRNIRYASERRRAAFGPVSNNKVSMERVAQMHASTLHRDPKPVRRAEEAPNLLPPGRQHPMERNKVDLSTTPKSPSGFDSMSPSFRRQLLGSPMTSQILLRQSHTRHGSMDLRKDNNFGSASHLKGGLNRSFHDSPNSSVSPQSGLSVGAGRFRNNSADIHIPATVNEGAQSNYGTNNTASPMPPTPEPPLEAKEDNNGNTNPEDPPPPLSEIPLKNHQVMENDDLTTEDSDSYDSDSLDSEYGVRRRRKKYGARSADAAYVIRTLREALVNSMVIIAFGCLGFYLIEGLSMIDSWYFTTVLLTSTGYGDIAPKSDGGKLFATVYLLVAGTILLNNMSMISMIPLELRKRRTEQAVLSQFGDSLDDDALRELATGPLVQRINLERQDPRGLDECTREMFALAMMIRLGKVTEQDINQTFAAFRKLDVNNEGVLNSKSIIAGMIHKRRRTMNKHNNGNGRTRYSGMSQGYGSWMYPVAPPYVDGNRGANSTNNGNIYVSHAVPNSQGHSVHYSDHTPLLSLSERGPPLHSNRRRSSTSYSMDE</sequence>
<proteinExistence type="inferred from homology"/>
<feature type="compositionally biased region" description="Polar residues" evidence="9">
    <location>
        <begin position="1137"/>
        <end position="1155"/>
    </location>
</feature>
<feature type="transmembrane region" description="Helical" evidence="10">
    <location>
        <begin position="1028"/>
        <end position="1046"/>
    </location>
</feature>
<evidence type="ECO:0000256" key="9">
    <source>
        <dbReference type="SAM" id="MobiDB-lite"/>
    </source>
</evidence>
<dbReference type="PANTHER" id="PTHR11003:SF291">
    <property type="entry name" value="IP11374P"/>
    <property type="match status" value="1"/>
</dbReference>
<evidence type="ECO:0000256" key="8">
    <source>
        <dbReference type="RuleBase" id="RU003857"/>
    </source>
</evidence>
<feature type="compositionally biased region" description="Polar residues" evidence="9">
    <location>
        <begin position="1238"/>
        <end position="1251"/>
    </location>
</feature>
<keyword evidence="3 8" id="KW-0812">Transmembrane</keyword>
<feature type="compositionally biased region" description="Polar residues" evidence="9">
    <location>
        <begin position="334"/>
        <end position="349"/>
    </location>
</feature>
<dbReference type="GO" id="GO:0005886">
    <property type="term" value="C:plasma membrane"/>
    <property type="evidence" value="ECO:0007669"/>
    <property type="project" value="TreeGrafter"/>
</dbReference>
<keyword evidence="6 10" id="KW-0472">Membrane</keyword>
<keyword evidence="5 8" id="KW-0406">Ion transport</keyword>
<feature type="compositionally biased region" description="Low complexity" evidence="9">
    <location>
        <begin position="872"/>
        <end position="881"/>
    </location>
</feature>
<feature type="domain" description="Potassium channel" evidence="11">
    <location>
        <begin position="981"/>
        <end position="1044"/>
    </location>
</feature>
<dbReference type="PANTHER" id="PTHR11003">
    <property type="entry name" value="POTASSIUM CHANNEL, SUBFAMILY K"/>
    <property type="match status" value="1"/>
</dbReference>
<feature type="compositionally biased region" description="Polar residues" evidence="9">
    <location>
        <begin position="773"/>
        <end position="782"/>
    </location>
</feature>
<feature type="compositionally biased region" description="Polar residues" evidence="9">
    <location>
        <begin position="49"/>
        <end position="61"/>
    </location>
</feature>
<feature type="compositionally biased region" description="Low complexity" evidence="9">
    <location>
        <begin position="296"/>
        <end position="313"/>
    </location>
</feature>
<dbReference type="Gene3D" id="1.10.287.70">
    <property type="match status" value="2"/>
</dbReference>
<dbReference type="GO" id="GO:0030322">
    <property type="term" value="P:stabilization of membrane potential"/>
    <property type="evidence" value="ECO:0007669"/>
    <property type="project" value="TreeGrafter"/>
</dbReference>
<feature type="compositionally biased region" description="Polar residues" evidence="9">
    <location>
        <begin position="467"/>
        <end position="483"/>
    </location>
</feature>
<dbReference type="InterPro" id="IPR013099">
    <property type="entry name" value="K_chnl_dom"/>
</dbReference>
<organism evidence="12 13">
    <name type="scientific">Pseudo-nitzschia multistriata</name>
    <dbReference type="NCBI Taxonomy" id="183589"/>
    <lineage>
        <taxon>Eukaryota</taxon>
        <taxon>Sar</taxon>
        <taxon>Stramenopiles</taxon>
        <taxon>Ochrophyta</taxon>
        <taxon>Bacillariophyta</taxon>
        <taxon>Bacillariophyceae</taxon>
        <taxon>Bacillariophycidae</taxon>
        <taxon>Bacillariales</taxon>
        <taxon>Bacillariaceae</taxon>
        <taxon>Pseudo-nitzschia</taxon>
    </lineage>
</organism>
<comment type="subcellular location">
    <subcellularLocation>
        <location evidence="1">Membrane</location>
        <topology evidence="1">Multi-pass membrane protein</topology>
    </subcellularLocation>
</comment>
<reference evidence="12 13" key="1">
    <citation type="submission" date="2019-01" db="EMBL/GenBank/DDBJ databases">
        <authorList>
            <person name="Ferrante I. M."/>
        </authorList>
    </citation>
    <scope>NUCLEOTIDE SEQUENCE [LARGE SCALE GENOMIC DNA]</scope>
    <source>
        <strain evidence="12 13">B856</strain>
    </source>
</reference>
<keyword evidence="13" id="KW-1185">Reference proteome</keyword>
<feature type="region of interest" description="Disordered" evidence="9">
    <location>
        <begin position="229"/>
        <end position="276"/>
    </location>
</feature>